<keyword evidence="2" id="KW-1185">Reference proteome</keyword>
<dbReference type="Proteomes" id="UP000717624">
    <property type="component" value="Unassembled WGS sequence"/>
</dbReference>
<organism evidence="1 2">
    <name type="scientific">Brevibacillus fulvus</name>
    <dbReference type="NCBI Taxonomy" id="1125967"/>
    <lineage>
        <taxon>Bacteria</taxon>
        <taxon>Bacillati</taxon>
        <taxon>Bacillota</taxon>
        <taxon>Bacilli</taxon>
        <taxon>Bacillales</taxon>
        <taxon>Paenibacillaceae</taxon>
        <taxon>Brevibacillus</taxon>
    </lineage>
</organism>
<dbReference type="AlphaFoldDB" id="A0A938XVY8"/>
<gene>
    <name evidence="1" type="ORF">JOD01_000527</name>
</gene>
<comment type="caution">
    <text evidence="1">The sequence shown here is derived from an EMBL/GenBank/DDBJ whole genome shotgun (WGS) entry which is preliminary data.</text>
</comment>
<reference evidence="1" key="1">
    <citation type="submission" date="2021-01" db="EMBL/GenBank/DDBJ databases">
        <title>Genomic Encyclopedia of Type Strains, Phase IV (KMG-IV): sequencing the most valuable type-strain genomes for metagenomic binning, comparative biology and taxonomic classification.</title>
        <authorList>
            <person name="Goeker M."/>
        </authorList>
    </citation>
    <scope>NUCLEOTIDE SEQUENCE</scope>
    <source>
        <strain evidence="1">DSM 25523</strain>
    </source>
</reference>
<name>A0A938XVY8_9BACL</name>
<proteinExistence type="predicted"/>
<evidence type="ECO:0000313" key="2">
    <source>
        <dbReference type="Proteomes" id="UP000717624"/>
    </source>
</evidence>
<sequence length="65" mass="7217">MTSIASRWLFHGNPGKCNERPNDEENLTKHLVGISRFIFVVSIASQIGDFVKYRSGKTVGAISHV</sequence>
<protein>
    <submittedName>
        <fullName evidence="1">Uncharacterized protein</fullName>
    </submittedName>
</protein>
<dbReference type="EMBL" id="JAFBEB010000001">
    <property type="protein sequence ID" value="MBM7588941.1"/>
    <property type="molecule type" value="Genomic_DNA"/>
</dbReference>
<accession>A0A938XVY8</accession>
<evidence type="ECO:0000313" key="1">
    <source>
        <dbReference type="EMBL" id="MBM7588941.1"/>
    </source>
</evidence>